<organism evidence="1 2">
    <name type="scientific">Vibrio splendidus</name>
    <dbReference type="NCBI Taxonomy" id="29497"/>
    <lineage>
        <taxon>Bacteria</taxon>
        <taxon>Pseudomonadati</taxon>
        <taxon>Pseudomonadota</taxon>
        <taxon>Gammaproteobacteria</taxon>
        <taxon>Vibrionales</taxon>
        <taxon>Vibrionaceae</taxon>
        <taxon>Vibrio</taxon>
    </lineage>
</organism>
<dbReference type="Proteomes" id="UP000244197">
    <property type="component" value="Unassembled WGS sequence"/>
</dbReference>
<dbReference type="EMBL" id="PIFK01000009">
    <property type="protein sequence ID" value="PTP38347.1"/>
    <property type="molecule type" value="Genomic_DNA"/>
</dbReference>
<reference evidence="1 2" key="1">
    <citation type="submission" date="2017-11" db="EMBL/GenBank/DDBJ databases">
        <title>Population delineation of vibrios coincides with oyster pathogenicity.</title>
        <authorList>
            <person name="Bruto M."/>
            <person name="Labreuche Y."/>
            <person name="James A."/>
            <person name="Piel D."/>
            <person name="Chenivesse S."/>
            <person name="Petton B."/>
            <person name="Polz M.F."/>
            <person name="Le Roux F."/>
        </authorList>
    </citation>
    <scope>NUCLEOTIDE SEQUENCE [LARGE SCALE GENOMIC DNA]</scope>
    <source>
        <strain evidence="1 2">FF_144</strain>
    </source>
</reference>
<dbReference type="AlphaFoldDB" id="A0A2T5EYU4"/>
<dbReference type="RefSeq" id="WP_017089339.1">
    <property type="nucleotide sequence ID" value="NZ_MCWO01000125.1"/>
</dbReference>
<accession>A0A2T5EYU4</accession>
<evidence type="ECO:0000313" key="1">
    <source>
        <dbReference type="EMBL" id="PTP38347.1"/>
    </source>
</evidence>
<evidence type="ECO:0000313" key="2">
    <source>
        <dbReference type="Proteomes" id="UP000244197"/>
    </source>
</evidence>
<name>A0A2T5EYU4_VIBSP</name>
<protein>
    <submittedName>
        <fullName evidence="1">Uncharacterized protein</fullName>
    </submittedName>
</protein>
<gene>
    <name evidence="1" type="ORF">CWO07_06220</name>
</gene>
<proteinExistence type="predicted"/>
<sequence length="209" mass="23182">MSNVIATHSELDKATQLFDDFLAGMPEISINTAHTDAPNSININDNEEVQAYLKYSFSQYLDSITQPDTQHELELKPHTQVLLTLDESGYPITAVSDGDSELEILIWDDDYDGIVDHVLPKPDGGCGILTNQYTTKDVIAIEWASAIMDVNLNGFEFECTTISLLSENEIKIEQTGAAPKTEIIHASSENAINMLHAIEQEFKYIHGHA</sequence>
<comment type="caution">
    <text evidence="1">The sequence shown here is derived from an EMBL/GenBank/DDBJ whole genome shotgun (WGS) entry which is preliminary data.</text>
</comment>